<evidence type="ECO:0000313" key="5">
    <source>
        <dbReference type="Proteomes" id="UP000597762"/>
    </source>
</evidence>
<name>A0A812DKV2_ACAPH</name>
<dbReference type="InterPro" id="IPR044911">
    <property type="entry name" value="V-type_ATPase_csu/dsu_dom_3"/>
</dbReference>
<dbReference type="AlphaFoldDB" id="A0A812DKV2"/>
<keyword evidence="3" id="KW-0812">Transmembrane</keyword>
<dbReference type="Gene3D" id="1.10.132.50">
    <property type="entry name" value="ATP synthase (C/AC39) subunit, domain 3"/>
    <property type="match status" value="1"/>
</dbReference>
<keyword evidence="3" id="KW-0472">Membrane</keyword>
<dbReference type="GO" id="GO:0046961">
    <property type="term" value="F:proton-transporting ATPase activity, rotational mechanism"/>
    <property type="evidence" value="ECO:0007669"/>
    <property type="project" value="InterPro"/>
</dbReference>
<protein>
    <submittedName>
        <fullName evidence="4">ATPeV0D</fullName>
    </submittedName>
</protein>
<keyword evidence="1" id="KW-0813">Transport</keyword>
<dbReference type="GO" id="GO:0033179">
    <property type="term" value="C:proton-transporting V-type ATPase, V0 domain"/>
    <property type="evidence" value="ECO:0007669"/>
    <property type="project" value="InterPro"/>
</dbReference>
<evidence type="ECO:0000313" key="4">
    <source>
        <dbReference type="EMBL" id="CAE1302436.1"/>
    </source>
</evidence>
<dbReference type="OrthoDB" id="10250083at2759"/>
<organism evidence="4 5">
    <name type="scientific">Acanthosepion pharaonis</name>
    <name type="common">Pharaoh cuttlefish</name>
    <name type="synonym">Sepia pharaonis</name>
    <dbReference type="NCBI Taxonomy" id="158019"/>
    <lineage>
        <taxon>Eukaryota</taxon>
        <taxon>Metazoa</taxon>
        <taxon>Spiralia</taxon>
        <taxon>Lophotrochozoa</taxon>
        <taxon>Mollusca</taxon>
        <taxon>Cephalopoda</taxon>
        <taxon>Coleoidea</taxon>
        <taxon>Decapodiformes</taxon>
        <taxon>Sepiida</taxon>
        <taxon>Sepiina</taxon>
        <taxon>Sepiidae</taxon>
        <taxon>Acanthosepion</taxon>
    </lineage>
</organism>
<evidence type="ECO:0000256" key="2">
    <source>
        <dbReference type="ARBA" id="ARBA00023065"/>
    </source>
</evidence>
<reference evidence="4" key="1">
    <citation type="submission" date="2021-01" db="EMBL/GenBank/DDBJ databases">
        <authorList>
            <person name="Li R."/>
            <person name="Bekaert M."/>
        </authorList>
    </citation>
    <scope>NUCLEOTIDE SEQUENCE</scope>
    <source>
        <strain evidence="4">Farmed</strain>
    </source>
</reference>
<keyword evidence="2" id="KW-0406">Ion transport</keyword>
<dbReference type="InterPro" id="IPR002843">
    <property type="entry name" value="ATPase_V0-cplx_csu/dsu"/>
</dbReference>
<gene>
    <name evidence="4" type="ORF">SPHA_55055</name>
</gene>
<dbReference type="InterPro" id="IPR036079">
    <property type="entry name" value="ATPase_csu/dsu_sf"/>
</dbReference>
<dbReference type="Pfam" id="PF01992">
    <property type="entry name" value="vATP-synt_AC39"/>
    <property type="match status" value="2"/>
</dbReference>
<dbReference type="InterPro" id="IPR016727">
    <property type="entry name" value="ATPase_V0-cplx_dsu"/>
</dbReference>
<dbReference type="EMBL" id="CAHIKZ030003633">
    <property type="protein sequence ID" value="CAE1302436.1"/>
    <property type="molecule type" value="Genomic_DNA"/>
</dbReference>
<feature type="transmembrane region" description="Helical" evidence="3">
    <location>
        <begin position="247"/>
        <end position="268"/>
    </location>
</feature>
<evidence type="ECO:0000256" key="3">
    <source>
        <dbReference type="SAM" id="Phobius"/>
    </source>
</evidence>
<comment type="caution">
    <text evidence="4">The sequence shown here is derived from an EMBL/GenBank/DDBJ whole genome shotgun (WGS) entry which is preliminary data.</text>
</comment>
<dbReference type="PANTHER" id="PTHR11028">
    <property type="entry name" value="VACUOLAR ATP SYNTHASE SUBUNIT AC39"/>
    <property type="match status" value="1"/>
</dbReference>
<keyword evidence="3" id="KW-1133">Transmembrane helix</keyword>
<evidence type="ECO:0000256" key="1">
    <source>
        <dbReference type="ARBA" id="ARBA00022448"/>
    </source>
</evidence>
<feature type="transmembrane region" description="Helical" evidence="3">
    <location>
        <begin position="104"/>
        <end position="124"/>
    </location>
</feature>
<dbReference type="Proteomes" id="UP000597762">
    <property type="component" value="Unassembled WGS sequence"/>
</dbReference>
<proteinExistence type="predicted"/>
<dbReference type="SUPFAM" id="SSF103486">
    <property type="entry name" value="V-type ATP synthase subunit C"/>
    <property type="match status" value="2"/>
</dbReference>
<feature type="transmembrane region" description="Helical" evidence="3">
    <location>
        <begin position="184"/>
        <end position="212"/>
    </location>
</feature>
<feature type="transmembrane region" description="Helical" evidence="3">
    <location>
        <begin position="219"/>
        <end position="241"/>
    </location>
</feature>
<keyword evidence="5" id="KW-1185">Reference proteome</keyword>
<sequence>MSEISFNIDHGYLEGLVRGFKGGILKQSDYLNLVQCETLEDLKLHLQSTDYGNFLANEPSPLTVNVIDERLREKLVIEFQHLRNHSLEPLATFLDYITNTYENIFILFLYLISTYLPVCLFSVSVSSASLSLSVSSASLSLSVSSASLSLSVSSASLCVFCLSLCLLPLCLSLCLLPLCLSLCLLPLCLSLCLLPLCLSLCLLPLCLSLCLLPSLSLSLLCPLSLSLCLLPLCLSLCLSSASLSLSVSVFCISVSLCVCLLHLCLSLCLSSASLSISVSVFCLSVSLCVCLLPLCLSLSPYFIDCISEQDLNEMNVEIIRNTLYKAYLEDFYNFCKELGGATAEVMCEALAFEADRRAFVITINSFGTELTKDDRAKLYPRLGKLYPDGLSMLARADDYDQVRAVADYYAEYKELFEGVGTNAGEKTLEDRFFEYEVKLMRNAFMHQFHYGVFYSYLKLKEQECRNIIWIAECVAQRHRAKIDSYIPIF</sequence>
<feature type="transmembrane region" description="Helical" evidence="3">
    <location>
        <begin position="157"/>
        <end position="178"/>
    </location>
</feature>
<accession>A0A812DKV2</accession>
<feature type="transmembrane region" description="Helical" evidence="3">
    <location>
        <begin position="280"/>
        <end position="303"/>
    </location>
</feature>